<organism evidence="4 5">
    <name type="scientific">Mya arenaria</name>
    <name type="common">Soft-shell clam</name>
    <dbReference type="NCBI Taxonomy" id="6604"/>
    <lineage>
        <taxon>Eukaryota</taxon>
        <taxon>Metazoa</taxon>
        <taxon>Spiralia</taxon>
        <taxon>Lophotrochozoa</taxon>
        <taxon>Mollusca</taxon>
        <taxon>Bivalvia</taxon>
        <taxon>Autobranchia</taxon>
        <taxon>Heteroconchia</taxon>
        <taxon>Euheterodonta</taxon>
        <taxon>Imparidentia</taxon>
        <taxon>Neoheterodontei</taxon>
        <taxon>Myida</taxon>
        <taxon>Myoidea</taxon>
        <taxon>Myidae</taxon>
        <taxon>Mya</taxon>
    </lineage>
</organism>
<evidence type="ECO:0000313" key="5">
    <source>
        <dbReference type="Proteomes" id="UP001164746"/>
    </source>
</evidence>
<keyword evidence="1" id="KW-0433">Leucine-rich repeat</keyword>
<protein>
    <submittedName>
        <fullName evidence="4">RSU1-like protein</fullName>
    </submittedName>
</protein>
<evidence type="ECO:0000256" key="1">
    <source>
        <dbReference type="ARBA" id="ARBA00022614"/>
    </source>
</evidence>
<dbReference type="SUPFAM" id="SSF52058">
    <property type="entry name" value="L domain-like"/>
    <property type="match status" value="1"/>
</dbReference>
<dbReference type="PANTHER" id="PTHR48051:SF1">
    <property type="entry name" value="RAS SUPPRESSOR PROTEIN 1"/>
    <property type="match status" value="1"/>
</dbReference>
<accession>A0ABY7EHA2</accession>
<evidence type="ECO:0000259" key="3">
    <source>
        <dbReference type="Pfam" id="PF23598"/>
    </source>
</evidence>
<evidence type="ECO:0000313" key="4">
    <source>
        <dbReference type="EMBL" id="WAR06536.1"/>
    </source>
</evidence>
<sequence>MNRLSVLPRGFGAFPVIEVLDLTYNNLNENSLPSNFFNLDSLRALYLGDNDFETIPPEIGRLKNLIILVLRENDLVSLPKEIGDLIRLRELLIQGNRLTVLPPELGNLDLVGSRQVFRGENNPWVTPIADQYQVGVSHVFDYIRSETYKFLYGRHLAAGAPPPPKVADKSKKISRLG</sequence>
<gene>
    <name evidence="4" type="ORF">MAR_021905</name>
</gene>
<dbReference type="SMART" id="SM00369">
    <property type="entry name" value="LRR_TYP"/>
    <property type="match status" value="2"/>
</dbReference>
<keyword evidence="5" id="KW-1185">Reference proteome</keyword>
<dbReference type="EMBL" id="CP111016">
    <property type="protein sequence ID" value="WAR06536.1"/>
    <property type="molecule type" value="Genomic_DNA"/>
</dbReference>
<feature type="domain" description="Disease resistance R13L4/SHOC-2-like LRR" evidence="3">
    <location>
        <begin position="12"/>
        <end position="109"/>
    </location>
</feature>
<name>A0ABY7EHA2_MYAAR</name>
<dbReference type="InterPro" id="IPR003591">
    <property type="entry name" value="Leu-rich_rpt_typical-subtyp"/>
</dbReference>
<proteinExistence type="predicted"/>
<dbReference type="PANTHER" id="PTHR48051">
    <property type="match status" value="1"/>
</dbReference>
<dbReference type="InterPro" id="IPR055414">
    <property type="entry name" value="LRR_R13L4/SHOC2-like"/>
</dbReference>
<dbReference type="Proteomes" id="UP001164746">
    <property type="component" value="Chromosome 5"/>
</dbReference>
<dbReference type="InterPro" id="IPR050216">
    <property type="entry name" value="LRR_domain-containing"/>
</dbReference>
<dbReference type="Gene3D" id="3.80.10.10">
    <property type="entry name" value="Ribonuclease Inhibitor"/>
    <property type="match status" value="1"/>
</dbReference>
<dbReference type="Pfam" id="PF23598">
    <property type="entry name" value="LRR_14"/>
    <property type="match status" value="1"/>
</dbReference>
<dbReference type="InterPro" id="IPR032675">
    <property type="entry name" value="LRR_dom_sf"/>
</dbReference>
<keyword evidence="2" id="KW-0677">Repeat</keyword>
<evidence type="ECO:0000256" key="2">
    <source>
        <dbReference type="ARBA" id="ARBA00022737"/>
    </source>
</evidence>
<reference evidence="4" key="1">
    <citation type="submission" date="2022-11" db="EMBL/GenBank/DDBJ databases">
        <title>Centuries of genome instability and evolution in soft-shell clam transmissible cancer (bioRxiv).</title>
        <authorList>
            <person name="Hart S.F.M."/>
            <person name="Yonemitsu M.A."/>
            <person name="Giersch R.M."/>
            <person name="Beal B.F."/>
            <person name="Arriagada G."/>
            <person name="Davis B.W."/>
            <person name="Ostrander E.A."/>
            <person name="Goff S.P."/>
            <person name="Metzger M.J."/>
        </authorList>
    </citation>
    <scope>NUCLEOTIDE SEQUENCE</scope>
    <source>
        <strain evidence="4">MELC-2E11</strain>
        <tissue evidence="4">Siphon/mantle</tissue>
    </source>
</reference>